<comment type="caution">
    <text evidence="3">The sequence shown here is derived from an EMBL/GenBank/DDBJ whole genome shotgun (WGS) entry which is preliminary data.</text>
</comment>
<dbReference type="EMBL" id="JAKJXO020000010">
    <property type="protein sequence ID" value="KAL1599844.1"/>
    <property type="molecule type" value="Genomic_DNA"/>
</dbReference>
<feature type="domain" description="Isopenicillin N synthase-like Fe(2+) 2OG dioxygenase" evidence="2">
    <location>
        <begin position="9"/>
        <end position="81"/>
    </location>
</feature>
<comment type="similarity">
    <text evidence="1">Belongs to the iron/ascorbate-dependent oxidoreductase family.</text>
</comment>
<evidence type="ECO:0000259" key="2">
    <source>
        <dbReference type="Pfam" id="PF03171"/>
    </source>
</evidence>
<evidence type="ECO:0000313" key="3">
    <source>
        <dbReference type="EMBL" id="KAL1599844.1"/>
    </source>
</evidence>
<dbReference type="InterPro" id="IPR044861">
    <property type="entry name" value="IPNS-like_FE2OG_OXY"/>
</dbReference>
<accession>A0ABR3R5X6</accession>
<gene>
    <name evidence="3" type="ORF">SLS60_007649</name>
</gene>
<dbReference type="Proteomes" id="UP001521785">
    <property type="component" value="Unassembled WGS sequence"/>
</dbReference>
<proteinExistence type="inferred from homology"/>
<name>A0ABR3R5X6_9PLEO</name>
<evidence type="ECO:0000313" key="4">
    <source>
        <dbReference type="Proteomes" id="UP001521785"/>
    </source>
</evidence>
<sequence length="111" mass="12434">MSGLTEGFRIFTLLIQDENSGLEFQDRKTGGFLAATPQEGVIYMNIGDMFMRISNGLYPSALHRVVADEGAIPDRYSIPYAVVPDREGVTEPLPSRVRKDGKRMYEDVKYG</sequence>
<protein>
    <recommendedName>
        <fullName evidence="2">Isopenicillin N synthase-like Fe(2+) 2OG dioxygenase domain-containing protein</fullName>
    </recommendedName>
</protein>
<organism evidence="3 4">
    <name type="scientific">Paraconiothyrium brasiliense</name>
    <dbReference type="NCBI Taxonomy" id="300254"/>
    <lineage>
        <taxon>Eukaryota</taxon>
        <taxon>Fungi</taxon>
        <taxon>Dikarya</taxon>
        <taxon>Ascomycota</taxon>
        <taxon>Pezizomycotina</taxon>
        <taxon>Dothideomycetes</taxon>
        <taxon>Pleosporomycetidae</taxon>
        <taxon>Pleosporales</taxon>
        <taxon>Massarineae</taxon>
        <taxon>Didymosphaeriaceae</taxon>
        <taxon>Paraconiothyrium</taxon>
    </lineage>
</organism>
<evidence type="ECO:0000256" key="1">
    <source>
        <dbReference type="ARBA" id="ARBA00008056"/>
    </source>
</evidence>
<dbReference type="Gene3D" id="2.60.120.330">
    <property type="entry name" value="B-lactam Antibiotic, Isopenicillin N Synthase, Chain"/>
    <property type="match status" value="1"/>
</dbReference>
<reference evidence="3 4" key="1">
    <citation type="submission" date="2024-02" db="EMBL/GenBank/DDBJ databases">
        <title>De novo assembly and annotation of 12 fungi associated with fruit tree decline syndrome in Ontario, Canada.</title>
        <authorList>
            <person name="Sulman M."/>
            <person name="Ellouze W."/>
            <person name="Ilyukhin E."/>
        </authorList>
    </citation>
    <scope>NUCLEOTIDE SEQUENCE [LARGE SCALE GENOMIC DNA]</scope>
    <source>
        <strain evidence="3 4">M42-189</strain>
    </source>
</reference>
<dbReference type="SUPFAM" id="SSF51197">
    <property type="entry name" value="Clavaminate synthase-like"/>
    <property type="match status" value="1"/>
</dbReference>
<dbReference type="InterPro" id="IPR050231">
    <property type="entry name" value="Iron_ascorbate_oxido_reductase"/>
</dbReference>
<dbReference type="InterPro" id="IPR027443">
    <property type="entry name" value="IPNS-like_sf"/>
</dbReference>
<keyword evidence="4" id="KW-1185">Reference proteome</keyword>
<dbReference type="PANTHER" id="PTHR47990">
    <property type="entry name" value="2-OXOGLUTARATE (2OG) AND FE(II)-DEPENDENT OXYGENASE SUPERFAMILY PROTEIN-RELATED"/>
    <property type="match status" value="1"/>
</dbReference>
<dbReference type="Pfam" id="PF03171">
    <property type="entry name" value="2OG-FeII_Oxy"/>
    <property type="match status" value="1"/>
</dbReference>